<dbReference type="HOGENOM" id="CLU_3161458_0_0_6"/>
<evidence type="ECO:0000313" key="3">
    <source>
        <dbReference type="Proteomes" id="UP000003692"/>
    </source>
</evidence>
<reference evidence="2 3" key="1">
    <citation type="submission" date="2010-02" db="EMBL/GenBank/DDBJ databases">
        <authorList>
            <person name="Weinstock G."/>
            <person name="Sodergren E."/>
            <person name="Clifton S."/>
            <person name="Fulton L."/>
            <person name="Fulton B."/>
            <person name="Courtney L."/>
            <person name="Fronick C."/>
            <person name="Harrison M."/>
            <person name="Strong C."/>
            <person name="Farmer C."/>
            <person name="Delahaunty K."/>
            <person name="Markovic C."/>
            <person name="Hall O."/>
            <person name="Minx P."/>
            <person name="Tomlinson C."/>
            <person name="Mitreva M."/>
            <person name="Nelson J."/>
            <person name="Hou S."/>
            <person name="Wollam A."/>
            <person name="Pepin K.H."/>
            <person name="Johnson M."/>
            <person name="Bhonagiri V."/>
            <person name="Zhang X."/>
            <person name="Suruliraj S."/>
            <person name="Warren W."/>
            <person name="Chinwalla A."/>
            <person name="Mardis E.R."/>
            <person name="Wilson R.K."/>
        </authorList>
    </citation>
    <scope>NUCLEOTIDE SEQUENCE [LARGE SCALE GENOMIC DNA]</scope>
    <source>
        <strain evidence="2 3">ATCC 23685</strain>
    </source>
</reference>
<name>D4F3H2_EDWTA</name>
<dbReference type="Proteomes" id="UP000003692">
    <property type="component" value="Unassembled WGS sequence"/>
</dbReference>
<sequence>MSPRPDTRSMRASGRRVIGSALRARQAAAASAAHPPRGESDASANGLT</sequence>
<proteinExistence type="predicted"/>
<feature type="region of interest" description="Disordered" evidence="1">
    <location>
        <begin position="21"/>
        <end position="48"/>
    </location>
</feature>
<evidence type="ECO:0000256" key="1">
    <source>
        <dbReference type="SAM" id="MobiDB-lite"/>
    </source>
</evidence>
<dbReference type="EMBL" id="ADGK01000066">
    <property type="protein sequence ID" value="EFE23682.1"/>
    <property type="molecule type" value="Genomic_DNA"/>
</dbReference>
<evidence type="ECO:0000313" key="2">
    <source>
        <dbReference type="EMBL" id="EFE23682.1"/>
    </source>
</evidence>
<dbReference type="AlphaFoldDB" id="D4F3H2"/>
<comment type="caution">
    <text evidence="2">The sequence shown here is derived from an EMBL/GenBank/DDBJ whole genome shotgun (WGS) entry which is preliminary data.</text>
</comment>
<gene>
    <name evidence="2" type="ORF">EDWATA_01282</name>
</gene>
<organism evidence="2 3">
    <name type="scientific">Edwardsiella tarda ATCC 23685</name>
    <dbReference type="NCBI Taxonomy" id="500638"/>
    <lineage>
        <taxon>Bacteria</taxon>
        <taxon>Pseudomonadati</taxon>
        <taxon>Pseudomonadota</taxon>
        <taxon>Gammaproteobacteria</taxon>
        <taxon>Enterobacterales</taxon>
        <taxon>Hafniaceae</taxon>
        <taxon>Edwardsiella</taxon>
    </lineage>
</organism>
<feature type="compositionally biased region" description="Low complexity" evidence="1">
    <location>
        <begin position="21"/>
        <end position="33"/>
    </location>
</feature>
<feature type="non-terminal residue" evidence="2">
    <location>
        <position position="48"/>
    </location>
</feature>
<protein>
    <submittedName>
        <fullName evidence="2">Uncharacterized protein</fullName>
    </submittedName>
</protein>
<accession>D4F3H2</accession>